<reference evidence="1 2" key="1">
    <citation type="journal article" date="2011" name="BMC Genomics">
        <title>Genome sequencing reveals diversification of virulence factor content and possible host adaptation in distinct subpopulations of Salmonella enterica.</title>
        <authorList>
            <person name="den Bakker H.C."/>
            <person name="Moreno Switt A.I."/>
            <person name="Govoni G."/>
            <person name="Cummings C.A."/>
            <person name="Ranieri M.L."/>
            <person name="Degoricija L."/>
            <person name="Hoelzer K."/>
            <person name="Rodriguez-Rivera L.D."/>
            <person name="Brown S."/>
            <person name="Bolchacova E."/>
            <person name="Furtado M.R."/>
            <person name="Wiedmann M."/>
        </authorList>
    </citation>
    <scope>NUCLEOTIDE SEQUENCE [LARGE SCALE GENOMIC DNA]</scope>
    <source>
        <strain evidence="1 2">R6-377</strain>
    </source>
</reference>
<protein>
    <submittedName>
        <fullName evidence="1">Uncharacterized protein</fullName>
    </submittedName>
</protein>
<dbReference type="EMBL" id="AFCJ01000786">
    <property type="protein sequence ID" value="EHC41049.1"/>
    <property type="molecule type" value="Genomic_DNA"/>
</dbReference>
<accession>G5LMP6</accession>
<dbReference type="Proteomes" id="UP000004642">
    <property type="component" value="Unassembled WGS sequence"/>
</dbReference>
<dbReference type="AlphaFoldDB" id="G5LMP6"/>
<name>G5LMP6_SALET</name>
<evidence type="ECO:0000313" key="1">
    <source>
        <dbReference type="EMBL" id="EHC41049.1"/>
    </source>
</evidence>
<gene>
    <name evidence="1" type="ORF">LTSEALA_1831</name>
</gene>
<organism evidence="1 2">
    <name type="scientific">Salmonella enterica subsp. enterica serovar Alachua str. R6-377</name>
    <dbReference type="NCBI Taxonomy" id="913241"/>
    <lineage>
        <taxon>Bacteria</taxon>
        <taxon>Pseudomonadati</taxon>
        <taxon>Pseudomonadota</taxon>
        <taxon>Gammaproteobacteria</taxon>
        <taxon>Enterobacterales</taxon>
        <taxon>Enterobacteriaceae</taxon>
        <taxon>Salmonella</taxon>
    </lineage>
</organism>
<proteinExistence type="predicted"/>
<sequence>MDNHKRVKILTGEQDIQRFDVMFAAGVITQIQRIGNINVRGKRLP</sequence>
<comment type="caution">
    <text evidence="1">The sequence shown here is derived from an EMBL/GenBank/DDBJ whole genome shotgun (WGS) entry which is preliminary data.</text>
</comment>
<evidence type="ECO:0000313" key="2">
    <source>
        <dbReference type="Proteomes" id="UP000004642"/>
    </source>
</evidence>